<evidence type="ECO:0000256" key="2">
    <source>
        <dbReference type="ARBA" id="ARBA00009477"/>
    </source>
</evidence>
<evidence type="ECO:0000256" key="10">
    <source>
        <dbReference type="SAM" id="Coils"/>
    </source>
</evidence>
<dbReference type="EMBL" id="CP109965">
    <property type="protein sequence ID" value="WAJ70505.1"/>
    <property type="molecule type" value="Genomic_DNA"/>
</dbReference>
<evidence type="ECO:0000256" key="5">
    <source>
        <dbReference type="ARBA" id="ARBA00022519"/>
    </source>
</evidence>
<sequence>MSQDKKNKDSLEQKGFNSISKLTQHKADKSSWLSKLFDKWIKPADSKDWVIDAKWQQIQQEPANARKLLYIIVLSLICLIVWAGFAQLDEITKGEGKVIPSHKLQVVQSYDGGMIEDILVTEGQTVDKGDLLIEIDPTRFISSLRENQTQFFSLSAEVVRLKALTSKTTPIFPKTLIKNAPQAVAHERLIYNSNLEGLDKQIEIQQKQVEQKQQDLNESLAAKEQYSSSLKLVKRELSVTKPLLKSGAVSDMDIIRLERQVIELEGEIKRAQAAINKSRSAISQASNKIREIELSAINKWNNQLSETIIRLDALRESKSGLADKVTQTAIRSPVRGTIQRMLVNTIGGIIQPGSNLIEIIPLDDQLVVEAKISPKDIAFLKAGQSATIKFSAYDFTIYGGLEAELVHISPDTITDEKDNTFYLVRLTTKATKLAEQFSIIPGMTTQVDIITGKKTILEYLMKPILRATSQAMTER</sequence>
<name>A0ABY7ALS5_9ALTE</name>
<evidence type="ECO:0000256" key="4">
    <source>
        <dbReference type="ARBA" id="ARBA00022475"/>
    </source>
</evidence>
<keyword evidence="14" id="KW-1185">Reference proteome</keyword>
<feature type="coiled-coil region" evidence="10">
    <location>
        <begin position="254"/>
        <end position="317"/>
    </location>
</feature>
<keyword evidence="4 9" id="KW-1003">Cell membrane</keyword>
<evidence type="ECO:0000256" key="7">
    <source>
        <dbReference type="ARBA" id="ARBA00022989"/>
    </source>
</evidence>
<gene>
    <name evidence="13" type="ORF">OLW01_01410</name>
</gene>
<evidence type="ECO:0000313" key="14">
    <source>
        <dbReference type="Proteomes" id="UP001163726"/>
    </source>
</evidence>
<dbReference type="Gene3D" id="1.10.287.470">
    <property type="entry name" value="Helix hairpin bin"/>
    <property type="match status" value="1"/>
</dbReference>
<keyword evidence="10" id="KW-0175">Coiled coil</keyword>
<dbReference type="Gene3D" id="2.40.30.170">
    <property type="match status" value="1"/>
</dbReference>
<dbReference type="InterPro" id="IPR050739">
    <property type="entry name" value="MFP"/>
</dbReference>
<dbReference type="PANTHER" id="PTHR30386">
    <property type="entry name" value="MEMBRANE FUSION SUBUNIT OF EMRAB-TOLC MULTIDRUG EFFLUX PUMP"/>
    <property type="match status" value="1"/>
</dbReference>
<evidence type="ECO:0000256" key="9">
    <source>
        <dbReference type="RuleBase" id="RU365093"/>
    </source>
</evidence>
<evidence type="ECO:0000313" key="13">
    <source>
        <dbReference type="EMBL" id="WAJ70505.1"/>
    </source>
</evidence>
<dbReference type="Proteomes" id="UP001163726">
    <property type="component" value="Chromosome"/>
</dbReference>
<feature type="domain" description="AprE-like beta-barrel" evidence="12">
    <location>
        <begin position="366"/>
        <end position="452"/>
    </location>
</feature>
<organism evidence="13 14">
    <name type="scientific">Catenovulum adriaticum</name>
    <dbReference type="NCBI Taxonomy" id="2984846"/>
    <lineage>
        <taxon>Bacteria</taxon>
        <taxon>Pseudomonadati</taxon>
        <taxon>Pseudomonadota</taxon>
        <taxon>Gammaproteobacteria</taxon>
        <taxon>Alteromonadales</taxon>
        <taxon>Alteromonadaceae</taxon>
        <taxon>Catenovulum</taxon>
    </lineage>
</organism>
<reference evidence="13" key="1">
    <citation type="submission" date="2022-10" db="EMBL/GenBank/DDBJ databases">
        <title>Catenovulum adriacola sp. nov. isolated in the Harbour of Susak.</title>
        <authorList>
            <person name="Schoch T."/>
            <person name="Reich S.J."/>
            <person name="Stoeferle S."/>
            <person name="Flaiz M."/>
            <person name="Kazda M."/>
            <person name="Riedel C.U."/>
            <person name="Duerre P."/>
        </authorList>
    </citation>
    <scope>NUCLEOTIDE SEQUENCE</scope>
    <source>
        <strain evidence="13">TS8</strain>
    </source>
</reference>
<comment type="similarity">
    <text evidence="2 9">Belongs to the membrane fusion protein (MFP) (TC 8.A.1) family.</text>
</comment>
<keyword evidence="8 9" id="KW-0472">Membrane</keyword>
<comment type="subcellular location">
    <subcellularLocation>
        <location evidence="1 9">Cell inner membrane</location>
        <topology evidence="1 9">Single-pass membrane protein</topology>
    </subcellularLocation>
</comment>
<keyword evidence="3 9" id="KW-0813">Transport</keyword>
<keyword evidence="5 9" id="KW-0997">Cell inner membrane</keyword>
<dbReference type="Gene3D" id="2.40.50.100">
    <property type="match status" value="1"/>
</dbReference>
<evidence type="ECO:0000259" key="12">
    <source>
        <dbReference type="Pfam" id="PF26002"/>
    </source>
</evidence>
<evidence type="ECO:0000256" key="3">
    <source>
        <dbReference type="ARBA" id="ARBA00022448"/>
    </source>
</evidence>
<keyword evidence="6 9" id="KW-0812">Transmembrane</keyword>
<dbReference type="InterPro" id="IPR010129">
    <property type="entry name" value="T1SS_HlyD"/>
</dbReference>
<keyword evidence="7 9" id="KW-1133">Transmembrane helix</keyword>
<dbReference type="Pfam" id="PF25994">
    <property type="entry name" value="HH_AprE"/>
    <property type="match status" value="1"/>
</dbReference>
<dbReference type="InterPro" id="IPR058781">
    <property type="entry name" value="HH_AprE-like"/>
</dbReference>
<dbReference type="PRINTS" id="PR01490">
    <property type="entry name" value="RTXTOXIND"/>
</dbReference>
<feature type="transmembrane region" description="Helical" evidence="9">
    <location>
        <begin position="68"/>
        <end position="85"/>
    </location>
</feature>
<evidence type="ECO:0000256" key="8">
    <source>
        <dbReference type="ARBA" id="ARBA00023136"/>
    </source>
</evidence>
<feature type="domain" description="AprE-like long alpha-helical hairpin" evidence="11">
    <location>
        <begin position="143"/>
        <end position="323"/>
    </location>
</feature>
<dbReference type="NCBIfam" id="TIGR01843">
    <property type="entry name" value="type_I_hlyD"/>
    <property type="match status" value="1"/>
</dbReference>
<dbReference type="PANTHER" id="PTHR30386:SF26">
    <property type="entry name" value="TRANSPORT PROTEIN COMB"/>
    <property type="match status" value="1"/>
</dbReference>
<evidence type="ECO:0000259" key="11">
    <source>
        <dbReference type="Pfam" id="PF25994"/>
    </source>
</evidence>
<dbReference type="Pfam" id="PF26002">
    <property type="entry name" value="Beta-barrel_AprE"/>
    <property type="match status" value="1"/>
</dbReference>
<evidence type="ECO:0000256" key="1">
    <source>
        <dbReference type="ARBA" id="ARBA00004377"/>
    </source>
</evidence>
<evidence type="ECO:0000256" key="6">
    <source>
        <dbReference type="ARBA" id="ARBA00022692"/>
    </source>
</evidence>
<dbReference type="InterPro" id="IPR058982">
    <property type="entry name" value="Beta-barrel_AprE"/>
</dbReference>
<dbReference type="SUPFAM" id="SSF111369">
    <property type="entry name" value="HlyD-like secretion proteins"/>
    <property type="match status" value="1"/>
</dbReference>
<accession>A0ABY7ALS5</accession>
<proteinExistence type="inferred from homology"/>
<feature type="coiled-coil region" evidence="10">
    <location>
        <begin position="195"/>
        <end position="222"/>
    </location>
</feature>
<dbReference type="RefSeq" id="WP_268074855.1">
    <property type="nucleotide sequence ID" value="NZ_CP109965.1"/>
</dbReference>
<protein>
    <recommendedName>
        <fullName evidence="9">Membrane fusion protein (MFP) family protein</fullName>
    </recommendedName>
</protein>